<evidence type="ECO:0000256" key="4">
    <source>
        <dbReference type="PROSITE-ProRule" id="PRU00284"/>
    </source>
</evidence>
<evidence type="ECO:0000313" key="8">
    <source>
        <dbReference type="Proteomes" id="UP000501648"/>
    </source>
</evidence>
<dbReference type="GO" id="GO:0004888">
    <property type="term" value="F:transmembrane signaling receptor activity"/>
    <property type="evidence" value="ECO:0007669"/>
    <property type="project" value="InterPro"/>
</dbReference>
<dbReference type="InterPro" id="IPR004089">
    <property type="entry name" value="MCPsignal_dom"/>
</dbReference>
<evidence type="ECO:0000313" key="7">
    <source>
        <dbReference type="EMBL" id="QJQ02523.1"/>
    </source>
</evidence>
<dbReference type="SMART" id="SM00283">
    <property type="entry name" value="MA"/>
    <property type="match status" value="1"/>
</dbReference>
<comment type="similarity">
    <text evidence="3">Belongs to the methyl-accepting chemotaxis (MCP) protein family.</text>
</comment>
<comment type="subcellular location">
    <subcellularLocation>
        <location evidence="1">Membrane</location>
    </subcellularLocation>
</comment>
<dbReference type="RefSeq" id="WP_017452240.1">
    <property type="nucleotide sequence ID" value="NZ_CP008956.1"/>
</dbReference>
<evidence type="ECO:0000256" key="2">
    <source>
        <dbReference type="ARBA" id="ARBA00022481"/>
    </source>
</evidence>
<feature type="transmembrane region" description="Helical" evidence="5">
    <location>
        <begin position="190"/>
        <end position="211"/>
    </location>
</feature>
<evidence type="ECO:0000256" key="3">
    <source>
        <dbReference type="ARBA" id="ARBA00029447"/>
    </source>
</evidence>
<protein>
    <submittedName>
        <fullName evidence="7">Methyl-accepting chemotaxis protein</fullName>
    </submittedName>
</protein>
<dbReference type="EMBL" id="CP008956">
    <property type="protein sequence ID" value="QJQ02523.1"/>
    <property type="molecule type" value="Genomic_DNA"/>
</dbReference>
<reference evidence="7 8" key="1">
    <citation type="journal article" date="2012" name="J. Bacteriol.">
        <title>Genome sequence of the pathogenic Herbaspirillum seropedicae strain Os34, isolated from rice roots.</title>
        <authorList>
            <person name="Ye W."/>
            <person name="Ye S."/>
            <person name="Liu J."/>
            <person name="Chang S."/>
            <person name="Chen M."/>
            <person name="Zhu B."/>
            <person name="Guo L."/>
            <person name="An Q."/>
        </authorList>
    </citation>
    <scope>NUCLEOTIDE SEQUENCE [LARGE SCALE GENOMIC DNA]</scope>
    <source>
        <strain evidence="7 8">Os34</strain>
    </source>
</reference>
<dbReference type="PRINTS" id="PR00260">
    <property type="entry name" value="CHEMTRNSDUCR"/>
</dbReference>
<organism evidence="7 8">
    <name type="scientific">Herbaspirillum rubrisubalbicans Os34</name>
    <dbReference type="NCBI Taxonomy" id="1235827"/>
    <lineage>
        <taxon>Bacteria</taxon>
        <taxon>Pseudomonadati</taxon>
        <taxon>Pseudomonadota</taxon>
        <taxon>Betaproteobacteria</taxon>
        <taxon>Burkholderiales</taxon>
        <taxon>Oxalobacteraceae</taxon>
        <taxon>Herbaspirillum</taxon>
    </lineage>
</organism>
<keyword evidence="4" id="KW-0807">Transducer</keyword>
<dbReference type="GO" id="GO:0005886">
    <property type="term" value="C:plasma membrane"/>
    <property type="evidence" value="ECO:0007669"/>
    <property type="project" value="TreeGrafter"/>
</dbReference>
<dbReference type="PROSITE" id="PS50111">
    <property type="entry name" value="CHEMOTAXIS_TRANSDUC_2"/>
    <property type="match status" value="1"/>
</dbReference>
<proteinExistence type="inferred from homology"/>
<dbReference type="InterPro" id="IPR051310">
    <property type="entry name" value="MCP_chemotaxis"/>
</dbReference>
<dbReference type="SUPFAM" id="SSF58104">
    <property type="entry name" value="Methyl-accepting chemotaxis protein (MCP) signaling domain"/>
    <property type="match status" value="1"/>
</dbReference>
<accession>A0A6M3ZWC3</accession>
<dbReference type="CDD" id="cd11386">
    <property type="entry name" value="MCP_signal"/>
    <property type="match status" value="1"/>
</dbReference>
<evidence type="ECO:0000256" key="5">
    <source>
        <dbReference type="SAM" id="Phobius"/>
    </source>
</evidence>
<dbReference type="PANTHER" id="PTHR43531">
    <property type="entry name" value="PROTEIN ICFG"/>
    <property type="match status" value="1"/>
</dbReference>
<name>A0A6M3ZWC3_9BURK</name>
<keyword evidence="5" id="KW-0812">Transmembrane</keyword>
<dbReference type="Pfam" id="PF00015">
    <property type="entry name" value="MCPsignal"/>
    <property type="match status" value="1"/>
</dbReference>
<dbReference type="AlphaFoldDB" id="A0A6M3ZWC3"/>
<keyword evidence="2" id="KW-0488">Methylation</keyword>
<keyword evidence="5" id="KW-1133">Transmembrane helix</keyword>
<evidence type="ECO:0000259" key="6">
    <source>
        <dbReference type="PROSITE" id="PS50111"/>
    </source>
</evidence>
<evidence type="ECO:0000256" key="1">
    <source>
        <dbReference type="ARBA" id="ARBA00004370"/>
    </source>
</evidence>
<dbReference type="InterPro" id="IPR004090">
    <property type="entry name" value="Chemotax_Me-accpt_rcpt"/>
</dbReference>
<dbReference type="GO" id="GO:0006935">
    <property type="term" value="P:chemotaxis"/>
    <property type="evidence" value="ECO:0007669"/>
    <property type="project" value="InterPro"/>
</dbReference>
<feature type="domain" description="Methyl-accepting transducer" evidence="6">
    <location>
        <begin position="272"/>
        <end position="501"/>
    </location>
</feature>
<keyword evidence="5" id="KW-0472">Membrane</keyword>
<sequence length="517" mass="56018">MKIALKVSHRFVLLLTLLIASFLLYGICSFRTLSHLQVNGPIYQRIVQGKDLIGDILPPPEYIIESYLTSLQLLEATSDDRKQLIEKFQALKTDYEERHKFWEGQHLEGSLLDKFKVADKPARAFYRIAFDQFIPALEKNDVATAKVALENMKQYYNQHRAAINSLVDATTKSNELDEKNAQEELLTAKWLMLTILLGSVGCVSIFLYVIARSLLRQLGGEPAYAVNVVGQIADGNLATNIEIKSGDCTSLLFSIKVMRDSLTDIVAKVRSGTDTIATASRQIAIGNHDLSSRTEQQAGGLEESVSSIEELSLTVARNAENSQQANELAISASEVAIQGGSVISKVIETMGSINDSSKKIVDIISVIDGIAFQTNILALNAAVEAARAGEQGRGFAVVASEVRGLAQRSASAAKEIKCLIEDSVDKVDAGSKLVDQAGSTMQDIVESIGRVSNIVKEITAASQEQTSDIEQINQAVTQMDTMTRQNAALVEEAAAASTAMEDQAANLSDLVSTFKIG</sequence>
<dbReference type="GO" id="GO:0007165">
    <property type="term" value="P:signal transduction"/>
    <property type="evidence" value="ECO:0007669"/>
    <property type="project" value="UniProtKB-KW"/>
</dbReference>
<gene>
    <name evidence="7" type="ORF">C798_20530</name>
</gene>
<dbReference type="FunFam" id="1.10.287.950:FF:000001">
    <property type="entry name" value="Methyl-accepting chemotaxis sensory transducer"/>
    <property type="match status" value="1"/>
</dbReference>
<dbReference type="Gene3D" id="1.10.287.950">
    <property type="entry name" value="Methyl-accepting chemotaxis protein"/>
    <property type="match status" value="1"/>
</dbReference>
<dbReference type="Proteomes" id="UP000501648">
    <property type="component" value="Chromosome"/>
</dbReference>
<dbReference type="PANTHER" id="PTHR43531:SF14">
    <property type="entry name" value="METHYL-ACCEPTING CHEMOTAXIS PROTEIN I-RELATED"/>
    <property type="match status" value="1"/>
</dbReference>